<reference evidence="2 3" key="1">
    <citation type="submission" date="2019-12" db="EMBL/GenBank/DDBJ databases">
        <title>Nocardia sp. nov. ET3-3 isolated from soil.</title>
        <authorList>
            <person name="Kanchanasin P."/>
            <person name="Tanasupawat S."/>
            <person name="Yuki M."/>
            <person name="Kudo T."/>
        </authorList>
    </citation>
    <scope>NUCLEOTIDE SEQUENCE [LARGE SCALE GENOMIC DNA]</scope>
    <source>
        <strain evidence="2 3">ET3-3</strain>
    </source>
</reference>
<evidence type="ECO:0000313" key="2">
    <source>
        <dbReference type="EMBL" id="MVU83464.1"/>
    </source>
</evidence>
<dbReference type="RefSeq" id="WP_157393044.1">
    <property type="nucleotide sequence ID" value="NZ_WRPP01000013.1"/>
</dbReference>
<dbReference type="Proteomes" id="UP000466794">
    <property type="component" value="Unassembled WGS sequence"/>
</dbReference>
<feature type="compositionally biased region" description="Low complexity" evidence="1">
    <location>
        <begin position="192"/>
        <end position="208"/>
    </location>
</feature>
<evidence type="ECO:0008006" key="4">
    <source>
        <dbReference type="Google" id="ProtNLM"/>
    </source>
</evidence>
<accession>A0A7K1V9Y5</accession>
<dbReference type="Pfam" id="PF13730">
    <property type="entry name" value="HTH_36"/>
    <property type="match status" value="1"/>
</dbReference>
<proteinExistence type="predicted"/>
<dbReference type="AlphaFoldDB" id="A0A7K1V9Y5"/>
<comment type="caution">
    <text evidence="2">The sequence shown here is derived from an EMBL/GenBank/DDBJ whole genome shotgun (WGS) entry which is preliminary data.</text>
</comment>
<organism evidence="2 3">
    <name type="scientific">Nocardia terrae</name>
    <dbReference type="NCBI Taxonomy" id="2675851"/>
    <lineage>
        <taxon>Bacteria</taxon>
        <taxon>Bacillati</taxon>
        <taxon>Actinomycetota</taxon>
        <taxon>Actinomycetes</taxon>
        <taxon>Mycobacteriales</taxon>
        <taxon>Nocardiaceae</taxon>
        <taxon>Nocardia</taxon>
    </lineage>
</organism>
<name>A0A7K1V9Y5_9NOCA</name>
<feature type="compositionally biased region" description="Basic and acidic residues" evidence="1">
    <location>
        <begin position="216"/>
        <end position="228"/>
    </location>
</feature>
<sequence length="282" mass="32660">MSKEQDPPRFEVKRHNKPRDGFTVIRNEFHRTRLSLRAKAVMCFLMTHDERYQLSKALVAECLGLNRRTVMGAIADAERSGYLVRQPVTGLRNQLVNMNYHVSDIPFTDAEKADLRCTLRTAREVPEASLSERLNSMAVCTQYTPDLPEEYAENAHYCAENAHSNDEDERQYAENALDGVQKLHALEDQENTTSISTSTLSKYLSSSESESDDSDAEKGREQESVDELRDEIYFEMESRGLDAEYDLEPWWYNNVRFTDWRLDDDWDGLVGLLGWVRDQEKR</sequence>
<keyword evidence="3" id="KW-1185">Reference proteome</keyword>
<dbReference type="EMBL" id="WRPP01000013">
    <property type="protein sequence ID" value="MVU83464.1"/>
    <property type="molecule type" value="Genomic_DNA"/>
</dbReference>
<feature type="region of interest" description="Disordered" evidence="1">
    <location>
        <begin position="187"/>
        <end position="228"/>
    </location>
</feature>
<evidence type="ECO:0000256" key="1">
    <source>
        <dbReference type="SAM" id="MobiDB-lite"/>
    </source>
</evidence>
<evidence type="ECO:0000313" key="3">
    <source>
        <dbReference type="Proteomes" id="UP000466794"/>
    </source>
</evidence>
<gene>
    <name evidence="2" type="ORF">GPX89_40285</name>
</gene>
<protein>
    <recommendedName>
        <fullName evidence="4">Helix-turn-helix domain-containing protein</fullName>
    </recommendedName>
</protein>